<dbReference type="EMBL" id="GL377316">
    <property type="protein sequence ID" value="EFI91634.1"/>
    <property type="molecule type" value="Genomic_DNA"/>
</dbReference>
<evidence type="ECO:0000313" key="1">
    <source>
        <dbReference type="EMBL" id="EFI91634.1"/>
    </source>
</evidence>
<keyword evidence="2" id="KW-1185">Reference proteome</keyword>
<reference evidence="1 2" key="1">
    <citation type="journal article" date="2010" name="Nat. Biotechnol.">
        <title>Genome sequence of the model mushroom Schizophyllum commune.</title>
        <authorList>
            <person name="Ohm R.A."/>
            <person name="de Jong J.F."/>
            <person name="Lugones L.G."/>
            <person name="Aerts A."/>
            <person name="Kothe E."/>
            <person name="Stajich J.E."/>
            <person name="de Vries R.P."/>
            <person name="Record E."/>
            <person name="Levasseur A."/>
            <person name="Baker S.E."/>
            <person name="Bartholomew K.A."/>
            <person name="Coutinho P.M."/>
            <person name="Erdmann S."/>
            <person name="Fowler T.J."/>
            <person name="Gathman A.C."/>
            <person name="Lombard V."/>
            <person name="Henrissat B."/>
            <person name="Knabe N."/>
            <person name="Kuees U."/>
            <person name="Lilly W.W."/>
            <person name="Lindquist E."/>
            <person name="Lucas S."/>
            <person name="Magnuson J.K."/>
            <person name="Piumi F."/>
            <person name="Raudaskoski M."/>
            <person name="Salamov A."/>
            <person name="Schmutz J."/>
            <person name="Schwarze F.W.M.R."/>
            <person name="vanKuyk P.A."/>
            <person name="Horton J.S."/>
            <person name="Grigoriev I.V."/>
            <person name="Woesten H.A.B."/>
        </authorList>
    </citation>
    <scope>NUCLEOTIDE SEQUENCE [LARGE SCALE GENOMIC DNA]</scope>
    <source>
        <strain evidence="2">H4-8 / FGSC 9210</strain>
    </source>
</reference>
<accession>D8QKM5</accession>
<evidence type="ECO:0000313" key="2">
    <source>
        <dbReference type="Proteomes" id="UP000007431"/>
    </source>
</evidence>
<organism evidence="2">
    <name type="scientific">Schizophyllum commune (strain H4-8 / FGSC 9210)</name>
    <name type="common">Split gill fungus</name>
    <dbReference type="NCBI Taxonomy" id="578458"/>
    <lineage>
        <taxon>Eukaryota</taxon>
        <taxon>Fungi</taxon>
        <taxon>Dikarya</taxon>
        <taxon>Basidiomycota</taxon>
        <taxon>Agaricomycotina</taxon>
        <taxon>Agaricomycetes</taxon>
        <taxon>Agaricomycetidae</taxon>
        <taxon>Agaricales</taxon>
        <taxon>Schizophyllaceae</taxon>
        <taxon>Schizophyllum</taxon>
    </lineage>
</organism>
<dbReference type="InParanoid" id="D8QKM5"/>
<name>D8QKM5_SCHCM</name>
<protein>
    <submittedName>
        <fullName evidence="1">Expressed protein</fullName>
    </submittedName>
</protein>
<dbReference type="AlphaFoldDB" id="D8QKM5"/>
<sequence>MPKLEKFDLELSSSVHRACTWDHAAMLALVRRSMMPLRSLRLARIEVVSAQLVELLHALPSIESLHLHLENTIESNFYEALGYRNRAVSFLPLLKELVVSEDGYSLDRGLDWFIEEAITVRCQWAEPVALGQTPLQKLHITVTRELQSSLKLLLYSMLYKAHKTSQVADVYVADAKEWLGVDRKTNAVVLQLKKKAHE</sequence>
<dbReference type="Proteomes" id="UP000007431">
    <property type="component" value="Unassembled WGS sequence"/>
</dbReference>
<proteinExistence type="predicted"/>
<dbReference type="HOGENOM" id="CLU_1378848_0_0_1"/>
<dbReference type="VEuPathDB" id="FungiDB:SCHCODRAFT_02133191"/>
<gene>
    <name evidence="1" type="ORF">SCHCODRAFT_86228</name>
</gene>